<name>A0A6N7PQG7_9BACT</name>
<dbReference type="AlphaFoldDB" id="A0A6N7PQG7"/>
<evidence type="ECO:0000313" key="4">
    <source>
        <dbReference type="Proteomes" id="UP000440224"/>
    </source>
</evidence>
<protein>
    <submittedName>
        <fullName evidence="3">Uncharacterized protein</fullName>
    </submittedName>
</protein>
<sequence>MRYSSLLRAGGVVLTAAAIAFAAGCNVTVNAGPGGPGGSGGAGGEGGEGGVSQGGSGGAGGEGGVSQGGSGGVGGEGGFGGAGGGGGEGGIGGAGGGGGGEGGFGGAGGGGSLPACNDGTTTVFAIDKLLLGETDPDGTPNYMAWKHYGMNLDGVISTKDSVGLCQPASGGHPAAVYPDGNEGKDNSFGKNILPIILALTSDYSSQVNQEMQAGKFTYLLAIEGLGASTSCAATSKLYRGDNLAAPQWDGTDAWPLGPDFLLDPADPASAKNVFLQSVIEDDVYRSGPEANFNLVLGDGNDAILSAIPIRHARLEMKLSPGHDGAIEGQLGGIIDTEAFLAEIAKTAAKFDDSFCDPSSPTLQSIMNQIRQGSDIMKDGTQDPTKTCDGISIGIGFTMKAAHLGAVAPPDPPPVDPCAP</sequence>
<dbReference type="PROSITE" id="PS51257">
    <property type="entry name" value="PROKAR_LIPOPROTEIN"/>
    <property type="match status" value="1"/>
</dbReference>
<organism evidence="3 4">
    <name type="scientific">Polyangium spumosum</name>
    <dbReference type="NCBI Taxonomy" id="889282"/>
    <lineage>
        <taxon>Bacteria</taxon>
        <taxon>Pseudomonadati</taxon>
        <taxon>Myxococcota</taxon>
        <taxon>Polyangia</taxon>
        <taxon>Polyangiales</taxon>
        <taxon>Polyangiaceae</taxon>
        <taxon>Polyangium</taxon>
    </lineage>
</organism>
<dbReference type="RefSeq" id="WP_153819919.1">
    <property type="nucleotide sequence ID" value="NZ_WJIE01000004.1"/>
</dbReference>
<feature type="signal peptide" evidence="2">
    <location>
        <begin position="1"/>
        <end position="22"/>
    </location>
</feature>
<keyword evidence="2" id="KW-0732">Signal</keyword>
<feature type="chain" id="PRO_5026966996" evidence="2">
    <location>
        <begin position="23"/>
        <end position="419"/>
    </location>
</feature>
<feature type="region of interest" description="Disordered" evidence="1">
    <location>
        <begin position="38"/>
        <end position="84"/>
    </location>
</feature>
<comment type="caution">
    <text evidence="3">The sequence shown here is derived from an EMBL/GenBank/DDBJ whole genome shotgun (WGS) entry which is preliminary data.</text>
</comment>
<evidence type="ECO:0000256" key="1">
    <source>
        <dbReference type="SAM" id="MobiDB-lite"/>
    </source>
</evidence>
<dbReference type="Proteomes" id="UP000440224">
    <property type="component" value="Unassembled WGS sequence"/>
</dbReference>
<evidence type="ECO:0000313" key="3">
    <source>
        <dbReference type="EMBL" id="MRG93046.1"/>
    </source>
</evidence>
<reference evidence="3 4" key="1">
    <citation type="submission" date="2019-10" db="EMBL/GenBank/DDBJ databases">
        <title>A soil myxobacterium in the family Polyangiaceae.</title>
        <authorList>
            <person name="Li Y."/>
            <person name="Wang J."/>
        </authorList>
    </citation>
    <scope>NUCLEOTIDE SEQUENCE [LARGE SCALE GENOMIC DNA]</scope>
    <source>
        <strain evidence="3 4">DSM 14734</strain>
    </source>
</reference>
<keyword evidence="4" id="KW-1185">Reference proteome</keyword>
<dbReference type="OrthoDB" id="5495182at2"/>
<proteinExistence type="predicted"/>
<gene>
    <name evidence="3" type="ORF">GF068_14055</name>
</gene>
<accession>A0A6N7PQG7</accession>
<dbReference type="EMBL" id="WJIE01000004">
    <property type="protein sequence ID" value="MRG93046.1"/>
    <property type="molecule type" value="Genomic_DNA"/>
</dbReference>
<evidence type="ECO:0000256" key="2">
    <source>
        <dbReference type="SAM" id="SignalP"/>
    </source>
</evidence>